<sequence length="131" mass="15051">MKLGPKTEDRRAIRSSRELIQNTSASSVTKGIYFWLGGESAEIPHFLLPTLHLDFSGGRARPRPSRFYFTLSIFSLNSGRTCKCFYYLKERRKTGYRSGLLSSVSRLPAFLTKLFHSPPIFHTFLKWTINS</sequence>
<comment type="caution">
    <text evidence="1">The sequence shown here is derived from an EMBL/GenBank/DDBJ whole genome shotgun (WGS) entry which is preliminary data.</text>
</comment>
<evidence type="ECO:0000313" key="1">
    <source>
        <dbReference type="EMBL" id="PZX48654.1"/>
    </source>
</evidence>
<reference evidence="1 2" key="1">
    <citation type="submission" date="2018-06" db="EMBL/GenBank/DDBJ databases">
        <title>Genomic Encyclopedia of Archaeal and Bacterial Type Strains, Phase II (KMG-II): from individual species to whole genera.</title>
        <authorList>
            <person name="Goeker M."/>
        </authorList>
    </citation>
    <scope>NUCLEOTIDE SEQUENCE [LARGE SCALE GENOMIC DNA]</scope>
    <source>
        <strain evidence="1 2">DSM 19830</strain>
    </source>
</reference>
<keyword evidence="2" id="KW-1185">Reference proteome</keyword>
<organism evidence="1 2">
    <name type="scientific">Algoriphagus chordae</name>
    <dbReference type="NCBI Taxonomy" id="237019"/>
    <lineage>
        <taxon>Bacteria</taxon>
        <taxon>Pseudomonadati</taxon>
        <taxon>Bacteroidota</taxon>
        <taxon>Cytophagia</taxon>
        <taxon>Cytophagales</taxon>
        <taxon>Cyclobacteriaceae</taxon>
        <taxon>Algoriphagus</taxon>
    </lineage>
</organism>
<name>A0A2W7QJL1_9BACT</name>
<protein>
    <submittedName>
        <fullName evidence="1">Uncharacterized protein</fullName>
    </submittedName>
</protein>
<dbReference type="AlphaFoldDB" id="A0A2W7QJL1"/>
<dbReference type="EMBL" id="QKZT01000018">
    <property type="protein sequence ID" value="PZX48654.1"/>
    <property type="molecule type" value="Genomic_DNA"/>
</dbReference>
<dbReference type="Proteomes" id="UP000248882">
    <property type="component" value="Unassembled WGS sequence"/>
</dbReference>
<accession>A0A2W7QJL1</accession>
<evidence type="ECO:0000313" key="2">
    <source>
        <dbReference type="Proteomes" id="UP000248882"/>
    </source>
</evidence>
<gene>
    <name evidence="1" type="ORF">LV85_03468</name>
</gene>
<proteinExistence type="predicted"/>